<evidence type="ECO:0000256" key="7">
    <source>
        <dbReference type="ARBA" id="ARBA00023204"/>
    </source>
</evidence>
<proteinExistence type="inferred from homology"/>
<keyword evidence="10" id="KW-0175">Coiled coil</keyword>
<dbReference type="Gene3D" id="3.40.50.300">
    <property type="entry name" value="P-loop containing nucleotide triphosphate hydrolases"/>
    <property type="match status" value="2"/>
</dbReference>
<keyword evidence="7 9" id="KW-0234">DNA repair</keyword>
<dbReference type="Proteomes" id="UP000077339">
    <property type="component" value="Unassembled WGS sequence"/>
</dbReference>
<evidence type="ECO:0000313" key="13">
    <source>
        <dbReference type="Proteomes" id="UP000077339"/>
    </source>
</evidence>
<dbReference type="SUPFAM" id="SSF52540">
    <property type="entry name" value="P-loop containing nucleoside triphosphate hydrolases"/>
    <property type="match status" value="1"/>
</dbReference>
<comment type="similarity">
    <text evidence="2 9">Belongs to the RecN family.</text>
</comment>
<evidence type="ECO:0000256" key="1">
    <source>
        <dbReference type="ARBA" id="ARBA00003618"/>
    </source>
</evidence>
<dbReference type="PIRSF" id="PIRSF003128">
    <property type="entry name" value="RecN"/>
    <property type="match status" value="1"/>
</dbReference>
<dbReference type="PANTHER" id="PTHR11059:SF0">
    <property type="entry name" value="DNA REPAIR PROTEIN RECN"/>
    <property type="match status" value="1"/>
</dbReference>
<keyword evidence="13" id="KW-1185">Reference proteome</keyword>
<dbReference type="InterPro" id="IPR027417">
    <property type="entry name" value="P-loop_NTPase"/>
</dbReference>
<feature type="domain" description="RecF/RecN/SMC N-terminal" evidence="11">
    <location>
        <begin position="4"/>
        <end position="498"/>
    </location>
</feature>
<dbReference type="EMBL" id="JFHK01000015">
    <property type="protein sequence ID" value="OAA30072.1"/>
    <property type="molecule type" value="Genomic_DNA"/>
</dbReference>
<name>A0A176K0E4_9BACT</name>
<comment type="function">
    <text evidence="1 9">May be involved in recombinational repair of damaged DNA.</text>
</comment>
<dbReference type="OrthoDB" id="9806954at2"/>
<dbReference type="PANTHER" id="PTHR11059">
    <property type="entry name" value="DNA REPAIR PROTEIN RECN"/>
    <property type="match status" value="1"/>
</dbReference>
<keyword evidence="4" id="KW-0547">Nucleotide-binding</keyword>
<feature type="coiled-coil region" evidence="10">
    <location>
        <begin position="274"/>
        <end position="364"/>
    </location>
</feature>
<dbReference type="InterPro" id="IPR003395">
    <property type="entry name" value="RecF/RecN/SMC_N"/>
</dbReference>
<dbReference type="InterPro" id="IPR004604">
    <property type="entry name" value="DNA_recomb/repair_RecN"/>
</dbReference>
<dbReference type="AlphaFoldDB" id="A0A176K0E4"/>
<evidence type="ECO:0000256" key="8">
    <source>
        <dbReference type="ARBA" id="ARBA00033408"/>
    </source>
</evidence>
<dbReference type="GO" id="GO:0005524">
    <property type="term" value="F:ATP binding"/>
    <property type="evidence" value="ECO:0007669"/>
    <property type="project" value="UniProtKB-KW"/>
</dbReference>
<evidence type="ECO:0000313" key="12">
    <source>
        <dbReference type="EMBL" id="OAA30072.1"/>
    </source>
</evidence>
<evidence type="ECO:0000256" key="5">
    <source>
        <dbReference type="ARBA" id="ARBA00022763"/>
    </source>
</evidence>
<protein>
    <recommendedName>
        <fullName evidence="3 9">DNA repair protein RecN</fullName>
    </recommendedName>
    <alternativeName>
        <fullName evidence="8 9">Recombination protein N</fullName>
    </alternativeName>
</protein>
<evidence type="ECO:0000256" key="9">
    <source>
        <dbReference type="PIRNR" id="PIRNR003128"/>
    </source>
</evidence>
<reference evidence="12 13" key="1">
    <citation type="submission" date="2014-02" db="EMBL/GenBank/DDBJ databases">
        <title>Kosmotoga genome sequencing.</title>
        <authorList>
            <person name="Pollo S.M."/>
            <person name="Charchuk R."/>
            <person name="Nesbo C.L."/>
        </authorList>
    </citation>
    <scope>NUCLEOTIDE SEQUENCE [LARGE SCALE GENOMIC DNA]</scope>
    <source>
        <strain evidence="12 13">S304</strain>
    </source>
</reference>
<comment type="caution">
    <text evidence="12">The sequence shown here is derived from an EMBL/GenBank/DDBJ whole genome shotgun (WGS) entry which is preliminary data.</text>
</comment>
<dbReference type="PATRIC" id="fig|1453497.3.peg.158"/>
<keyword evidence="5 9" id="KW-0227">DNA damage</keyword>
<organism evidence="12 13">
    <name type="scientific">Kosmotoga arenicorallina S304</name>
    <dbReference type="NCBI Taxonomy" id="1453497"/>
    <lineage>
        <taxon>Bacteria</taxon>
        <taxon>Thermotogati</taxon>
        <taxon>Thermotogota</taxon>
        <taxon>Thermotogae</taxon>
        <taxon>Kosmotogales</taxon>
        <taxon>Kosmotogaceae</taxon>
        <taxon>Kosmotoga</taxon>
    </lineage>
</organism>
<dbReference type="RefSeq" id="WP_068347725.1">
    <property type="nucleotide sequence ID" value="NZ_JFHK01000015.1"/>
</dbReference>
<evidence type="ECO:0000259" key="11">
    <source>
        <dbReference type="Pfam" id="PF02463"/>
    </source>
</evidence>
<sequence>MILTLRGKNFLTFPEFYMEFSTGMNAITGESGAGKTVLLRALKVITGKAIDQNVEPGSFVEATFLGDETVFARASELGLDFDGEEFLVRVDFHPQKTLYRLNGHIIPRQLVKELLDGHIEIHSQHGSVKLLDPSRHHLILDKVISSNLIRDYEKKYNQLISIRRALGKLHVDPSAIEREKDFTQYQIAEIDNARLNPAEDNEVELKYKKAQNAKILQQNFENLVNILKEADDSAYVKLSTAIRELNRFRSLGYDDLLEHAQLALEEIGYLHDMLTNEMETFEIDEEELVRLEERLNLIQSLKRKYGSTVEEILEMKKELESKLKELQELENKKKELLNMEKELLEELENLGSQLDKERKKVAEKLYKEIKKHLHDLRMPSAALEFRFFPEPSPMVYGTSRVVLFVRTNPGADFMELGSVASGGELSRIILAIEAAVKDSLDLGTIVFDEIDAGVGARQGHILAEKLNEIAKSTQCVVITHLPQIAEKARKHFAVTKKTTDTFAYSNIVELTPEERKKEIKDMIGKLEVR</sequence>
<evidence type="ECO:0000256" key="2">
    <source>
        <dbReference type="ARBA" id="ARBA00009441"/>
    </source>
</evidence>
<dbReference type="GO" id="GO:0006281">
    <property type="term" value="P:DNA repair"/>
    <property type="evidence" value="ECO:0007669"/>
    <property type="project" value="UniProtKB-KW"/>
</dbReference>
<dbReference type="GO" id="GO:0043590">
    <property type="term" value="C:bacterial nucleoid"/>
    <property type="evidence" value="ECO:0007669"/>
    <property type="project" value="TreeGrafter"/>
</dbReference>
<gene>
    <name evidence="12" type="ORF">AT15_00735</name>
</gene>
<evidence type="ECO:0000256" key="3">
    <source>
        <dbReference type="ARBA" id="ARBA00021315"/>
    </source>
</evidence>
<evidence type="ECO:0000256" key="10">
    <source>
        <dbReference type="SAM" id="Coils"/>
    </source>
</evidence>
<dbReference type="Pfam" id="PF02463">
    <property type="entry name" value="SMC_N"/>
    <property type="match status" value="1"/>
</dbReference>
<dbReference type="GO" id="GO:0006310">
    <property type="term" value="P:DNA recombination"/>
    <property type="evidence" value="ECO:0007669"/>
    <property type="project" value="InterPro"/>
</dbReference>
<keyword evidence="6" id="KW-0067">ATP-binding</keyword>
<dbReference type="GO" id="GO:0009432">
    <property type="term" value="P:SOS response"/>
    <property type="evidence" value="ECO:0007669"/>
    <property type="project" value="TreeGrafter"/>
</dbReference>
<dbReference type="STRING" id="1453497.AT15_00735"/>
<accession>A0A176K0E4</accession>
<evidence type="ECO:0000256" key="6">
    <source>
        <dbReference type="ARBA" id="ARBA00022840"/>
    </source>
</evidence>
<evidence type="ECO:0000256" key="4">
    <source>
        <dbReference type="ARBA" id="ARBA00022741"/>
    </source>
</evidence>